<organism evidence="2">
    <name type="scientific">Rhizophora mucronata</name>
    <name type="common">Asiatic mangrove</name>
    <dbReference type="NCBI Taxonomy" id="61149"/>
    <lineage>
        <taxon>Eukaryota</taxon>
        <taxon>Viridiplantae</taxon>
        <taxon>Streptophyta</taxon>
        <taxon>Embryophyta</taxon>
        <taxon>Tracheophyta</taxon>
        <taxon>Spermatophyta</taxon>
        <taxon>Magnoliopsida</taxon>
        <taxon>eudicotyledons</taxon>
        <taxon>Gunneridae</taxon>
        <taxon>Pentapetalae</taxon>
        <taxon>rosids</taxon>
        <taxon>fabids</taxon>
        <taxon>Malpighiales</taxon>
        <taxon>Rhizophoraceae</taxon>
        <taxon>Rhizophora</taxon>
    </lineage>
</organism>
<name>A0A2P2MDV7_RHIMU</name>
<proteinExistence type="predicted"/>
<dbReference type="AlphaFoldDB" id="A0A2P2MDV7"/>
<keyword evidence="1" id="KW-1133">Transmembrane helix</keyword>
<evidence type="ECO:0000256" key="1">
    <source>
        <dbReference type="SAM" id="Phobius"/>
    </source>
</evidence>
<reference evidence="2" key="1">
    <citation type="submission" date="2018-02" db="EMBL/GenBank/DDBJ databases">
        <title>Rhizophora mucronata_Transcriptome.</title>
        <authorList>
            <person name="Meera S.P."/>
            <person name="Sreeshan A."/>
            <person name="Augustine A."/>
        </authorList>
    </citation>
    <scope>NUCLEOTIDE SEQUENCE</scope>
    <source>
        <tissue evidence="2">Leaf</tissue>
    </source>
</reference>
<protein>
    <submittedName>
        <fullName evidence="2">Uncharacterized protein</fullName>
    </submittedName>
</protein>
<keyword evidence="1" id="KW-0472">Membrane</keyword>
<accession>A0A2P2MDV7</accession>
<keyword evidence="1" id="KW-0812">Transmembrane</keyword>
<feature type="transmembrane region" description="Helical" evidence="1">
    <location>
        <begin position="6"/>
        <end position="30"/>
    </location>
</feature>
<dbReference type="EMBL" id="GGEC01047868">
    <property type="protein sequence ID" value="MBX28352.1"/>
    <property type="molecule type" value="Transcribed_RNA"/>
</dbReference>
<sequence>MELSKYLGGISVFFFFFLLPFSWECVIFLSGSWVNVGREKGVRNFYSF</sequence>
<evidence type="ECO:0000313" key="2">
    <source>
        <dbReference type="EMBL" id="MBX28352.1"/>
    </source>
</evidence>